<proteinExistence type="predicted"/>
<dbReference type="GO" id="GO:0006398">
    <property type="term" value="P:mRNA 3'-end processing by stem-loop binding and cleavage"/>
    <property type="evidence" value="ECO:0007669"/>
    <property type="project" value="TreeGrafter"/>
</dbReference>
<dbReference type="Proteomes" id="UP000694621">
    <property type="component" value="Unplaced"/>
</dbReference>
<dbReference type="PANTHER" id="PTHR21196:SF1">
    <property type="entry name" value="U7 SNRNA-ASSOCIATED SM-LIKE PROTEIN LSM10"/>
    <property type="match status" value="1"/>
</dbReference>
<dbReference type="OrthoDB" id="10256176at2759"/>
<sequence length="106" mass="12405">MVFVTTLEDTLKVLEIFRLTDLHFIKVFFTLFSRVLRTVVKELSDVAERSNRRGQVSEMGTGKNVRYVHIPDHMDIGDTIQTQLDKIHCVRTFAHKGGRKEFRKKK</sequence>
<accession>A0A8B9RNJ3</accession>
<dbReference type="InterPro" id="IPR052840">
    <property type="entry name" value="U7_snRNA_Sm-like"/>
</dbReference>
<dbReference type="PANTHER" id="PTHR21196">
    <property type="entry name" value="U7 SNRNA-ASSOCIATED SM-LIKE PROTEIN LSM10"/>
    <property type="match status" value="1"/>
</dbReference>
<dbReference type="AlphaFoldDB" id="A0A8B9RNJ3"/>
<name>A0A8B9RNJ3_ASTMX</name>
<dbReference type="GO" id="GO:0071209">
    <property type="term" value="F:U7 snRNA binding"/>
    <property type="evidence" value="ECO:0007669"/>
    <property type="project" value="TreeGrafter"/>
</dbReference>
<dbReference type="GO" id="GO:0071208">
    <property type="term" value="F:histone pre-mRNA DCP binding"/>
    <property type="evidence" value="ECO:0007669"/>
    <property type="project" value="TreeGrafter"/>
</dbReference>
<reference evidence="1" key="1">
    <citation type="submission" date="2025-08" db="UniProtKB">
        <authorList>
            <consortium name="Ensembl"/>
        </authorList>
    </citation>
    <scope>IDENTIFICATION</scope>
</reference>
<evidence type="ECO:0000313" key="2">
    <source>
        <dbReference type="Proteomes" id="UP000694621"/>
    </source>
</evidence>
<dbReference type="Ensembl" id="ENSAMXT00005061164.1">
    <property type="protein sequence ID" value="ENSAMXP00005056606.1"/>
    <property type="gene ID" value="ENSAMXG00005025111.1"/>
</dbReference>
<evidence type="ECO:0000313" key="1">
    <source>
        <dbReference type="Ensembl" id="ENSAMXP00005056606.1"/>
    </source>
</evidence>
<protein>
    <submittedName>
        <fullName evidence="1">Uncharacterized protein</fullName>
    </submittedName>
</protein>
<organism evidence="1 2">
    <name type="scientific">Astyanax mexicanus</name>
    <name type="common">Blind cave fish</name>
    <name type="synonym">Astyanax fasciatus mexicanus</name>
    <dbReference type="NCBI Taxonomy" id="7994"/>
    <lineage>
        <taxon>Eukaryota</taxon>
        <taxon>Metazoa</taxon>
        <taxon>Chordata</taxon>
        <taxon>Craniata</taxon>
        <taxon>Vertebrata</taxon>
        <taxon>Euteleostomi</taxon>
        <taxon>Actinopterygii</taxon>
        <taxon>Neopterygii</taxon>
        <taxon>Teleostei</taxon>
        <taxon>Ostariophysi</taxon>
        <taxon>Characiformes</taxon>
        <taxon>Characoidei</taxon>
        <taxon>Acestrorhamphidae</taxon>
        <taxon>Acestrorhamphinae</taxon>
        <taxon>Astyanax</taxon>
    </lineage>
</organism>
<dbReference type="GO" id="GO:0016604">
    <property type="term" value="C:nuclear body"/>
    <property type="evidence" value="ECO:0007669"/>
    <property type="project" value="TreeGrafter"/>
</dbReference>
<dbReference type="GO" id="GO:0071254">
    <property type="term" value="C:cytoplasmic U snRNP body"/>
    <property type="evidence" value="ECO:0007669"/>
    <property type="project" value="TreeGrafter"/>
</dbReference>